<evidence type="ECO:0000313" key="1">
    <source>
        <dbReference type="EMBL" id="JAH01573.1"/>
    </source>
</evidence>
<dbReference type="EMBL" id="GBXM01107004">
    <property type="protein sequence ID" value="JAH01573.1"/>
    <property type="molecule type" value="Transcribed_RNA"/>
</dbReference>
<organism evidence="1">
    <name type="scientific">Anguilla anguilla</name>
    <name type="common">European freshwater eel</name>
    <name type="synonym">Muraena anguilla</name>
    <dbReference type="NCBI Taxonomy" id="7936"/>
    <lineage>
        <taxon>Eukaryota</taxon>
        <taxon>Metazoa</taxon>
        <taxon>Chordata</taxon>
        <taxon>Craniata</taxon>
        <taxon>Vertebrata</taxon>
        <taxon>Euteleostomi</taxon>
        <taxon>Actinopterygii</taxon>
        <taxon>Neopterygii</taxon>
        <taxon>Teleostei</taxon>
        <taxon>Anguilliformes</taxon>
        <taxon>Anguillidae</taxon>
        <taxon>Anguilla</taxon>
    </lineage>
</organism>
<protein>
    <submittedName>
        <fullName evidence="1">Uncharacterized protein</fullName>
    </submittedName>
</protein>
<reference evidence="1" key="2">
    <citation type="journal article" date="2015" name="Fish Shellfish Immunol.">
        <title>Early steps in the European eel (Anguilla anguilla)-Vibrio vulnificus interaction in the gills: Role of the RtxA13 toxin.</title>
        <authorList>
            <person name="Callol A."/>
            <person name="Pajuelo D."/>
            <person name="Ebbesson L."/>
            <person name="Teles M."/>
            <person name="MacKenzie S."/>
            <person name="Amaro C."/>
        </authorList>
    </citation>
    <scope>NUCLEOTIDE SEQUENCE</scope>
</reference>
<proteinExistence type="predicted"/>
<accession>A0A0E9PCJ3</accession>
<reference evidence="1" key="1">
    <citation type="submission" date="2014-11" db="EMBL/GenBank/DDBJ databases">
        <authorList>
            <person name="Amaro Gonzalez C."/>
        </authorList>
    </citation>
    <scope>NUCLEOTIDE SEQUENCE</scope>
</reference>
<sequence length="31" mass="3575">MSFVQDIQDNIQETTTISLYPKMPKADLSFL</sequence>
<name>A0A0E9PCJ3_ANGAN</name>
<dbReference type="AlphaFoldDB" id="A0A0E9PCJ3"/>